<accession>A0A0F8YW11</accession>
<proteinExistence type="predicted"/>
<feature type="compositionally biased region" description="Polar residues" evidence="1">
    <location>
        <begin position="18"/>
        <end position="27"/>
    </location>
</feature>
<dbReference type="EMBL" id="LAZR01067138">
    <property type="protein sequence ID" value="KKK52206.1"/>
    <property type="molecule type" value="Genomic_DNA"/>
</dbReference>
<sequence>MNGGMSCADCHESRESSVSKFPHQSTGHKLLGDEVDDDSTVPGFDYTGDPNRV</sequence>
<organism evidence="2">
    <name type="scientific">marine sediment metagenome</name>
    <dbReference type="NCBI Taxonomy" id="412755"/>
    <lineage>
        <taxon>unclassified sequences</taxon>
        <taxon>metagenomes</taxon>
        <taxon>ecological metagenomes</taxon>
    </lineage>
</organism>
<dbReference type="AlphaFoldDB" id="A0A0F8YW11"/>
<comment type="caution">
    <text evidence="2">The sequence shown here is derived from an EMBL/GenBank/DDBJ whole genome shotgun (WGS) entry which is preliminary data.</text>
</comment>
<feature type="region of interest" description="Disordered" evidence="1">
    <location>
        <begin position="1"/>
        <end position="53"/>
    </location>
</feature>
<evidence type="ECO:0000313" key="2">
    <source>
        <dbReference type="EMBL" id="KKK52206.1"/>
    </source>
</evidence>
<feature type="non-terminal residue" evidence="2">
    <location>
        <position position="53"/>
    </location>
</feature>
<evidence type="ECO:0000256" key="1">
    <source>
        <dbReference type="SAM" id="MobiDB-lite"/>
    </source>
</evidence>
<reference evidence="2" key="1">
    <citation type="journal article" date="2015" name="Nature">
        <title>Complex archaea that bridge the gap between prokaryotes and eukaryotes.</title>
        <authorList>
            <person name="Spang A."/>
            <person name="Saw J.H."/>
            <person name="Jorgensen S.L."/>
            <person name="Zaremba-Niedzwiedzka K."/>
            <person name="Martijn J."/>
            <person name="Lind A.E."/>
            <person name="van Eijk R."/>
            <person name="Schleper C."/>
            <person name="Guy L."/>
            <person name="Ettema T.J."/>
        </authorList>
    </citation>
    <scope>NUCLEOTIDE SEQUENCE</scope>
</reference>
<gene>
    <name evidence="2" type="ORF">LCGC14_3107240</name>
</gene>
<name>A0A0F8YW11_9ZZZZ</name>
<protein>
    <submittedName>
        <fullName evidence="2">Uncharacterized protein</fullName>
    </submittedName>
</protein>